<keyword evidence="4 9" id="KW-0547">Nucleotide-binding</keyword>
<feature type="region of interest" description="Disordered" evidence="10">
    <location>
        <begin position="400"/>
        <end position="422"/>
    </location>
</feature>
<dbReference type="AlphaFoldDB" id="A0A0V1M8I7"/>
<dbReference type="GO" id="GO:0050684">
    <property type="term" value="P:regulation of mRNA processing"/>
    <property type="evidence" value="ECO:0007669"/>
    <property type="project" value="TreeGrafter"/>
</dbReference>
<keyword evidence="3" id="KW-0808">Transferase</keyword>
<organism evidence="12 13">
    <name type="scientific">Trichinella papuae</name>
    <dbReference type="NCBI Taxonomy" id="268474"/>
    <lineage>
        <taxon>Eukaryota</taxon>
        <taxon>Metazoa</taxon>
        <taxon>Ecdysozoa</taxon>
        <taxon>Nematoda</taxon>
        <taxon>Enoplea</taxon>
        <taxon>Dorylaimia</taxon>
        <taxon>Trichinellida</taxon>
        <taxon>Trichinellidae</taxon>
        <taxon>Trichinella</taxon>
    </lineage>
</organism>
<dbReference type="SMART" id="SM00220">
    <property type="entry name" value="S_TKc"/>
    <property type="match status" value="1"/>
</dbReference>
<dbReference type="GO" id="GO:0004674">
    <property type="term" value="F:protein serine/threonine kinase activity"/>
    <property type="evidence" value="ECO:0007669"/>
    <property type="project" value="UniProtKB-KW"/>
</dbReference>
<dbReference type="PROSITE" id="PS00107">
    <property type="entry name" value="PROTEIN_KINASE_ATP"/>
    <property type="match status" value="1"/>
</dbReference>
<dbReference type="PANTHER" id="PTHR47634">
    <property type="entry name" value="PROTEIN KINASE DOMAIN-CONTAINING PROTEIN-RELATED"/>
    <property type="match status" value="1"/>
</dbReference>
<evidence type="ECO:0000256" key="7">
    <source>
        <dbReference type="ARBA" id="ARBA00047899"/>
    </source>
</evidence>
<keyword evidence="6 9" id="KW-0067">ATP-binding</keyword>
<sequence length="768" mass="85540">MADVSMKSILANRVMASKEEKKIMAIRKRKKRAKPKKQPAAKIPPKAKAAKKTPPAPTVTQPAPVSAPSTSAGPMVAMDVDLSSDSNMDDDEDYDDSMFRDSECEEQEDPRDYRPANYIFYKGGYLVVNLGDVLNGHYYVIRKIGWGHFSTVWLSWDINSKQFVALKIVKSAEHYAETAQDEIKLLNSVRNSDPDDSKRDRVINMLDHFTILGDHGIHVCMVFEVLGHNLLRMIIQTNYRGIPIPQVKKIMKQILEGVEYLHNKCKIIHTDIKPENVLVCLSYEEIFEMAKDAFLKQRAGIELSANAVCATSSTPGTNRPTAQARNRKLKNDQTLFEEQLFSVFGLDSSSVVKMASPNGKVEKRNSCAEDAKEPSPTVGLLPEQISKMMLCPDAQNGNDAESSDHCFGPQPATHRSPSLDRQQCATNADQKSIFAHRVYSSIDGRSACQHCSCVVLDDSEHHVCEKLKTDVDGHVSAESMSAEIPKGNLSAVKRSNSCSAVFPLDLDEQNGNRGKPSVVDQQSKEAKVIPAGMPVSSNDDEVHVKIADLGNGCWVDNHFTEDIQTRQYRALEVLIGSGYSTPADIWSVACMAFELATGEFLFEPKTSDNYSRDEDHLAHIIELLGPIPKHVLSRGLYTRNYFTRSGALKRIRNLRPWGLKDILITKYEWAEEEAESFTSFLLPMLEYDPSKRATATDCLAHPQRSLSTITNNNSMISDDDDDGGVAACRVLNAAVQLCVRSIYACVFVVLINRRKQVKSSPEFENRSN</sequence>
<feature type="compositionally biased region" description="Basic residues" evidence="10">
    <location>
        <begin position="26"/>
        <end position="39"/>
    </location>
</feature>
<dbReference type="GO" id="GO:0005634">
    <property type="term" value="C:nucleus"/>
    <property type="evidence" value="ECO:0007669"/>
    <property type="project" value="TreeGrafter"/>
</dbReference>
<evidence type="ECO:0000256" key="5">
    <source>
        <dbReference type="ARBA" id="ARBA00022777"/>
    </source>
</evidence>
<evidence type="ECO:0000256" key="1">
    <source>
        <dbReference type="ARBA" id="ARBA00012513"/>
    </source>
</evidence>
<dbReference type="PROSITE" id="PS00108">
    <property type="entry name" value="PROTEIN_KINASE_ST"/>
    <property type="match status" value="1"/>
</dbReference>
<evidence type="ECO:0000256" key="9">
    <source>
        <dbReference type="PROSITE-ProRule" id="PRU10141"/>
    </source>
</evidence>
<dbReference type="Pfam" id="PF00069">
    <property type="entry name" value="Pkinase"/>
    <property type="match status" value="2"/>
</dbReference>
<evidence type="ECO:0000256" key="6">
    <source>
        <dbReference type="ARBA" id="ARBA00022840"/>
    </source>
</evidence>
<evidence type="ECO:0000259" key="11">
    <source>
        <dbReference type="PROSITE" id="PS50011"/>
    </source>
</evidence>
<dbReference type="GO" id="GO:0005737">
    <property type="term" value="C:cytoplasm"/>
    <property type="evidence" value="ECO:0007669"/>
    <property type="project" value="TreeGrafter"/>
</dbReference>
<dbReference type="Gene3D" id="3.30.200.20">
    <property type="entry name" value="Phosphorylase Kinase, domain 1"/>
    <property type="match status" value="1"/>
</dbReference>
<proteinExistence type="predicted"/>
<comment type="caution">
    <text evidence="12">The sequence shown here is derived from an EMBL/GenBank/DDBJ whole genome shotgun (WGS) entry which is preliminary data.</text>
</comment>
<evidence type="ECO:0000256" key="2">
    <source>
        <dbReference type="ARBA" id="ARBA00022527"/>
    </source>
</evidence>
<dbReference type="FunFam" id="3.30.200.20:FF:000770">
    <property type="entry name" value="SRSF protein kinase 2"/>
    <property type="match status" value="1"/>
</dbReference>
<dbReference type="SUPFAM" id="SSF56112">
    <property type="entry name" value="Protein kinase-like (PK-like)"/>
    <property type="match status" value="1"/>
</dbReference>
<dbReference type="GO" id="GO:0005524">
    <property type="term" value="F:ATP binding"/>
    <property type="evidence" value="ECO:0007669"/>
    <property type="project" value="UniProtKB-UniRule"/>
</dbReference>
<dbReference type="InterPro" id="IPR011009">
    <property type="entry name" value="Kinase-like_dom_sf"/>
</dbReference>
<evidence type="ECO:0000256" key="8">
    <source>
        <dbReference type="ARBA" id="ARBA00048679"/>
    </source>
</evidence>
<dbReference type="FunFam" id="1.10.510.10:FF:001037">
    <property type="entry name" value="SRSF protein kinase 2"/>
    <property type="match status" value="1"/>
</dbReference>
<dbReference type="EC" id="2.7.11.1" evidence="1"/>
<dbReference type="InterPro" id="IPR000719">
    <property type="entry name" value="Prot_kinase_dom"/>
</dbReference>
<gene>
    <name evidence="12" type="primary">SRPK1</name>
    <name evidence="12" type="ORF">T10_5340</name>
</gene>
<feature type="region of interest" description="Disordered" evidence="10">
    <location>
        <begin position="26"/>
        <end position="74"/>
    </location>
</feature>
<dbReference type="GO" id="GO:0000245">
    <property type="term" value="P:spliceosomal complex assembly"/>
    <property type="evidence" value="ECO:0007669"/>
    <property type="project" value="TreeGrafter"/>
</dbReference>
<keyword evidence="5 12" id="KW-0418">Kinase</keyword>
<accession>A0A0V1M8I7</accession>
<dbReference type="InterPro" id="IPR008271">
    <property type="entry name" value="Ser/Thr_kinase_AS"/>
</dbReference>
<dbReference type="PANTHER" id="PTHR47634:SF9">
    <property type="entry name" value="PROTEIN KINASE DOMAIN-CONTAINING PROTEIN-RELATED"/>
    <property type="match status" value="1"/>
</dbReference>
<evidence type="ECO:0000313" key="13">
    <source>
        <dbReference type="Proteomes" id="UP000054843"/>
    </source>
</evidence>
<dbReference type="STRING" id="268474.A0A0V1M8I7"/>
<comment type="catalytic activity">
    <reaction evidence="8">
        <text>L-seryl-[protein] + ATP = O-phospho-L-seryl-[protein] + ADP + H(+)</text>
        <dbReference type="Rhea" id="RHEA:17989"/>
        <dbReference type="Rhea" id="RHEA-COMP:9863"/>
        <dbReference type="Rhea" id="RHEA-COMP:11604"/>
        <dbReference type="ChEBI" id="CHEBI:15378"/>
        <dbReference type="ChEBI" id="CHEBI:29999"/>
        <dbReference type="ChEBI" id="CHEBI:30616"/>
        <dbReference type="ChEBI" id="CHEBI:83421"/>
        <dbReference type="ChEBI" id="CHEBI:456216"/>
        <dbReference type="EC" id="2.7.11.1"/>
    </reaction>
</comment>
<feature type="domain" description="Protein kinase" evidence="11">
    <location>
        <begin position="138"/>
        <end position="704"/>
    </location>
</feature>
<dbReference type="PROSITE" id="PS50011">
    <property type="entry name" value="PROTEIN_KINASE_DOM"/>
    <property type="match status" value="1"/>
</dbReference>
<dbReference type="Gene3D" id="1.10.510.10">
    <property type="entry name" value="Transferase(Phosphotransferase) domain 1"/>
    <property type="match status" value="2"/>
</dbReference>
<keyword evidence="2" id="KW-0723">Serine/threonine-protein kinase</keyword>
<dbReference type="EMBL" id="JYDO01000178">
    <property type="protein sequence ID" value="KRZ68003.1"/>
    <property type="molecule type" value="Genomic_DNA"/>
</dbReference>
<protein>
    <recommendedName>
        <fullName evidence="1">non-specific serine/threonine protein kinase</fullName>
        <ecNumber evidence="1">2.7.11.1</ecNumber>
    </recommendedName>
</protein>
<evidence type="ECO:0000313" key="12">
    <source>
        <dbReference type="EMBL" id="KRZ68003.1"/>
    </source>
</evidence>
<dbReference type="Proteomes" id="UP000054843">
    <property type="component" value="Unassembled WGS sequence"/>
</dbReference>
<dbReference type="InterPro" id="IPR051334">
    <property type="entry name" value="SRPK"/>
</dbReference>
<keyword evidence="13" id="KW-1185">Reference proteome</keyword>
<feature type="binding site" evidence="9">
    <location>
        <position position="167"/>
    </location>
    <ligand>
        <name>ATP</name>
        <dbReference type="ChEBI" id="CHEBI:30616"/>
    </ligand>
</feature>
<comment type="catalytic activity">
    <reaction evidence="7">
        <text>L-threonyl-[protein] + ATP = O-phospho-L-threonyl-[protein] + ADP + H(+)</text>
        <dbReference type="Rhea" id="RHEA:46608"/>
        <dbReference type="Rhea" id="RHEA-COMP:11060"/>
        <dbReference type="Rhea" id="RHEA-COMP:11605"/>
        <dbReference type="ChEBI" id="CHEBI:15378"/>
        <dbReference type="ChEBI" id="CHEBI:30013"/>
        <dbReference type="ChEBI" id="CHEBI:30616"/>
        <dbReference type="ChEBI" id="CHEBI:61977"/>
        <dbReference type="ChEBI" id="CHEBI:456216"/>
        <dbReference type="EC" id="2.7.11.1"/>
    </reaction>
</comment>
<dbReference type="OrthoDB" id="2649at2759"/>
<evidence type="ECO:0000256" key="10">
    <source>
        <dbReference type="SAM" id="MobiDB-lite"/>
    </source>
</evidence>
<evidence type="ECO:0000256" key="4">
    <source>
        <dbReference type="ARBA" id="ARBA00022741"/>
    </source>
</evidence>
<feature type="compositionally biased region" description="Polar residues" evidence="10">
    <location>
        <begin position="413"/>
        <end position="422"/>
    </location>
</feature>
<reference evidence="12 13" key="1">
    <citation type="submission" date="2015-01" db="EMBL/GenBank/DDBJ databases">
        <title>Evolution of Trichinella species and genotypes.</title>
        <authorList>
            <person name="Korhonen P.K."/>
            <person name="Edoardo P."/>
            <person name="Giuseppe L.R."/>
            <person name="Gasser R.B."/>
        </authorList>
    </citation>
    <scope>NUCLEOTIDE SEQUENCE [LARGE SCALE GENOMIC DNA]</scope>
    <source>
        <strain evidence="12">ISS1980</strain>
    </source>
</reference>
<name>A0A0V1M8I7_9BILA</name>
<feature type="compositionally biased region" description="Low complexity" evidence="10">
    <location>
        <begin position="58"/>
        <end position="68"/>
    </location>
</feature>
<evidence type="ECO:0000256" key="3">
    <source>
        <dbReference type="ARBA" id="ARBA00022679"/>
    </source>
</evidence>
<dbReference type="InterPro" id="IPR017441">
    <property type="entry name" value="Protein_kinase_ATP_BS"/>
</dbReference>